<sequence>MPPWSESCTWATCRYDDRLSYTWIMLKYVGLSVASEAAATYYRLISPVINNLQLQEVGNFLRKDHFHLGIVPADHLHRLHLHLFNSQTYTPKGLLMLAECRRSEANYLTQYIHALLRVKMRDRFQLTVSATWHNFIRPSSDALARVLVPVLKELRDAGITVTVQVWNARDTKAYDMSQSLDIPQEDWCASWDEKMREERRVG</sequence>
<dbReference type="Proteomes" id="UP000799424">
    <property type="component" value="Unassembled WGS sequence"/>
</dbReference>
<accession>A0A6A6ZJY3</accession>
<proteinExistence type="predicted"/>
<dbReference type="EMBL" id="MU006240">
    <property type="protein sequence ID" value="KAF2820644.1"/>
    <property type="molecule type" value="Genomic_DNA"/>
</dbReference>
<keyword evidence="2" id="KW-1185">Reference proteome</keyword>
<name>A0A6A6ZJY3_9PLEO</name>
<reference evidence="1" key="1">
    <citation type="journal article" date="2020" name="Stud. Mycol.">
        <title>101 Dothideomycetes genomes: a test case for predicting lifestyles and emergence of pathogens.</title>
        <authorList>
            <person name="Haridas S."/>
            <person name="Albert R."/>
            <person name="Binder M."/>
            <person name="Bloem J."/>
            <person name="Labutti K."/>
            <person name="Salamov A."/>
            <person name="Andreopoulos B."/>
            <person name="Baker S."/>
            <person name="Barry K."/>
            <person name="Bills G."/>
            <person name="Bluhm B."/>
            <person name="Cannon C."/>
            <person name="Castanera R."/>
            <person name="Culley D."/>
            <person name="Daum C."/>
            <person name="Ezra D."/>
            <person name="Gonzalez J."/>
            <person name="Henrissat B."/>
            <person name="Kuo A."/>
            <person name="Liang C."/>
            <person name="Lipzen A."/>
            <person name="Lutzoni F."/>
            <person name="Magnuson J."/>
            <person name="Mondo S."/>
            <person name="Nolan M."/>
            <person name="Ohm R."/>
            <person name="Pangilinan J."/>
            <person name="Park H.-J."/>
            <person name="Ramirez L."/>
            <person name="Alfaro M."/>
            <person name="Sun H."/>
            <person name="Tritt A."/>
            <person name="Yoshinaga Y."/>
            <person name="Zwiers L.-H."/>
            <person name="Turgeon B."/>
            <person name="Goodwin S."/>
            <person name="Spatafora J."/>
            <person name="Crous P."/>
            <person name="Grigoriev I."/>
        </authorList>
    </citation>
    <scope>NUCLEOTIDE SEQUENCE</scope>
    <source>
        <strain evidence="1">CBS 113818</strain>
    </source>
</reference>
<organism evidence="1 2">
    <name type="scientific">Ophiobolus disseminans</name>
    <dbReference type="NCBI Taxonomy" id="1469910"/>
    <lineage>
        <taxon>Eukaryota</taxon>
        <taxon>Fungi</taxon>
        <taxon>Dikarya</taxon>
        <taxon>Ascomycota</taxon>
        <taxon>Pezizomycotina</taxon>
        <taxon>Dothideomycetes</taxon>
        <taxon>Pleosporomycetidae</taxon>
        <taxon>Pleosporales</taxon>
        <taxon>Pleosporineae</taxon>
        <taxon>Phaeosphaeriaceae</taxon>
        <taxon>Ophiobolus</taxon>
    </lineage>
</organism>
<evidence type="ECO:0000313" key="1">
    <source>
        <dbReference type="EMBL" id="KAF2820644.1"/>
    </source>
</evidence>
<dbReference type="AlphaFoldDB" id="A0A6A6ZJY3"/>
<dbReference type="OrthoDB" id="3763466at2759"/>
<evidence type="ECO:0000313" key="2">
    <source>
        <dbReference type="Proteomes" id="UP000799424"/>
    </source>
</evidence>
<protein>
    <submittedName>
        <fullName evidence="1">Uncharacterized protein</fullName>
    </submittedName>
</protein>
<gene>
    <name evidence="1" type="ORF">CC86DRAFT_411936</name>
</gene>